<dbReference type="AlphaFoldDB" id="A0A183TBJ3"/>
<reference evidence="1 2" key="2">
    <citation type="submission" date="2018-11" db="EMBL/GenBank/DDBJ databases">
        <authorList>
            <consortium name="Pathogen Informatics"/>
        </authorList>
    </citation>
    <scope>NUCLEOTIDE SEQUENCE [LARGE SCALE GENOMIC DNA]</scope>
    <source>
        <strain evidence="1 2">NST_G2</strain>
    </source>
</reference>
<dbReference type="WBParaSite" id="SSLN_0001437001-mRNA-1">
    <property type="protein sequence ID" value="SSLN_0001437001-mRNA-1"/>
    <property type="gene ID" value="SSLN_0001437001"/>
</dbReference>
<evidence type="ECO:0000313" key="2">
    <source>
        <dbReference type="Proteomes" id="UP000275846"/>
    </source>
</evidence>
<organism evidence="3">
    <name type="scientific">Schistocephalus solidus</name>
    <name type="common">Tapeworm</name>
    <dbReference type="NCBI Taxonomy" id="70667"/>
    <lineage>
        <taxon>Eukaryota</taxon>
        <taxon>Metazoa</taxon>
        <taxon>Spiralia</taxon>
        <taxon>Lophotrochozoa</taxon>
        <taxon>Platyhelminthes</taxon>
        <taxon>Cestoda</taxon>
        <taxon>Eucestoda</taxon>
        <taxon>Diphyllobothriidea</taxon>
        <taxon>Diphyllobothriidae</taxon>
        <taxon>Schistocephalus</taxon>
    </lineage>
</organism>
<accession>A0A183TBJ3</accession>
<sequence length="330" mass="37947">MSPLTLAAWNVRFRLDNRRIDRPKRRTALVARELACYKVDISALSETRFSEQGQLEAERRDAGVALVNRNDIVGNPPCLLQSINDRLRYKAPVNTAMGREVVRRFIKQMTRVLIDECHRRLQKYKAGIEQNKRECSHVLGEVITEGLESVYLFWETSSSQSLALRLPPMTSSDAAKEKFYEDLHALLAVVPKAYKFIARVGTDHAAWQRVLGPHGLGRCTKVSDRLLTEFSNQITQKLEDLHAPADNATVETRWCQLRNVIQSTALEVLRLARRQHQDWFDDNDADISNLLADMNGLHKAYMDLRTDSTKAAFFRCRRLVQQRLREMQDA</sequence>
<name>A0A183TBJ3_SCHSO</name>
<proteinExistence type="predicted"/>
<evidence type="ECO:0000313" key="3">
    <source>
        <dbReference type="WBParaSite" id="SSLN_0001437001-mRNA-1"/>
    </source>
</evidence>
<reference evidence="3" key="1">
    <citation type="submission" date="2016-06" db="UniProtKB">
        <authorList>
            <consortium name="WormBaseParasite"/>
        </authorList>
    </citation>
    <scope>IDENTIFICATION</scope>
</reference>
<dbReference type="Proteomes" id="UP000275846">
    <property type="component" value="Unassembled WGS sequence"/>
</dbReference>
<protein>
    <submittedName>
        <fullName evidence="3">DHC_N1 domain-containing protein</fullName>
    </submittedName>
</protein>
<keyword evidence="2" id="KW-1185">Reference proteome</keyword>
<dbReference type="EMBL" id="UYSU01038416">
    <property type="protein sequence ID" value="VDM00227.1"/>
    <property type="molecule type" value="Genomic_DNA"/>
</dbReference>
<evidence type="ECO:0000313" key="1">
    <source>
        <dbReference type="EMBL" id="VDM00227.1"/>
    </source>
</evidence>
<gene>
    <name evidence="1" type="ORF">SSLN_LOCUS13841</name>
</gene>
<dbReference type="OrthoDB" id="7398566at2759"/>